<name>A0ABX1NYC0_9RHOO</name>
<accession>A0ABX1NYC0</accession>
<evidence type="ECO:0000313" key="1">
    <source>
        <dbReference type="EMBL" id="NMG17049.1"/>
    </source>
</evidence>
<dbReference type="NCBIfam" id="NF047593">
    <property type="entry name" value="IS66_ISAeme5_TnpA"/>
    <property type="match status" value="1"/>
</dbReference>
<evidence type="ECO:0000313" key="2">
    <source>
        <dbReference type="Proteomes" id="UP000633943"/>
    </source>
</evidence>
<sequence length="102" mass="11001">MSHPTLTPRKHRSPGQWAELFARFEQSALSVSAFCARESISVANFYRQRGLRGGSVCAKPPAPQSQPGFVDLGMIGAAGGERARLELKIDLGEGLVLHLVRG</sequence>
<reference evidence="1 2" key="1">
    <citation type="submission" date="2019-12" db="EMBL/GenBank/DDBJ databases">
        <title>Comparative genomics gives insights into the taxonomy of the Azoarcus-Aromatoleum group and reveals separate origins of nif in the plant-associated Azoarcus and non-plant-associated Aromatoleum sub-groups.</title>
        <authorList>
            <person name="Lafos M."/>
            <person name="Maluk M."/>
            <person name="Batista M."/>
            <person name="Junghare M."/>
            <person name="Carmona M."/>
            <person name="Faoro H."/>
            <person name="Cruz L.M."/>
            <person name="Battistoni F."/>
            <person name="De Souza E."/>
            <person name="Pedrosa F."/>
            <person name="Chen W.-M."/>
            <person name="Poole P.S."/>
            <person name="Dixon R.A."/>
            <person name="James E.K."/>
        </authorList>
    </citation>
    <scope>NUCLEOTIDE SEQUENCE [LARGE SCALE GENOMIC DNA]</scope>
    <source>
        <strain evidence="1 2">PbN1</strain>
    </source>
</reference>
<gene>
    <name evidence="1" type="ORF">GPA24_16200</name>
</gene>
<dbReference type="RefSeq" id="WP_169203598.1">
    <property type="nucleotide sequence ID" value="NZ_CP059467.1"/>
</dbReference>
<comment type="caution">
    <text evidence="1">The sequence shown here is derived from an EMBL/GenBank/DDBJ whole genome shotgun (WGS) entry which is preliminary data.</text>
</comment>
<organism evidence="1 2">
    <name type="scientific">Aromatoleum bremense</name>
    <dbReference type="NCBI Taxonomy" id="76115"/>
    <lineage>
        <taxon>Bacteria</taxon>
        <taxon>Pseudomonadati</taxon>
        <taxon>Pseudomonadota</taxon>
        <taxon>Betaproteobacteria</taxon>
        <taxon>Rhodocyclales</taxon>
        <taxon>Rhodocyclaceae</taxon>
        <taxon>Aromatoleum</taxon>
    </lineage>
</organism>
<keyword evidence="2" id="KW-1185">Reference proteome</keyword>
<protein>
    <submittedName>
        <fullName evidence="1">IS66 family insertion sequence element accessory protein TnpB</fullName>
    </submittedName>
</protein>
<dbReference type="EMBL" id="WTVP01000057">
    <property type="protein sequence ID" value="NMG17049.1"/>
    <property type="molecule type" value="Genomic_DNA"/>
</dbReference>
<proteinExistence type="predicted"/>
<dbReference type="Proteomes" id="UP000633943">
    <property type="component" value="Unassembled WGS sequence"/>
</dbReference>